<feature type="compositionally biased region" description="Basic residues" evidence="10">
    <location>
        <begin position="518"/>
        <end position="531"/>
    </location>
</feature>
<dbReference type="PANTHER" id="PTHR31651:SF6">
    <property type="entry name" value="PROTEIN PIN-LIKES 1-LIKE"/>
    <property type="match status" value="1"/>
</dbReference>
<dbReference type="Pfam" id="PF03547">
    <property type="entry name" value="Mem_trans"/>
    <property type="match status" value="1"/>
</dbReference>
<proteinExistence type="inferred from homology"/>
<sequence length="554" mass="60464">MGFLDLLVVALIPVLKVLMVTGVGLFLAMDHINLLGPETRDRLNKLVFYVFAPALVGTNLAETITYESLFTLWFMPVNIFLTFLIGSALAWLIIKITKTPKHLQGIVIGCCSAGNLGNLPLIIVPAVCKESNSPFGDSSTCSANANAYASLSMAVGAIFIWSYAYPIMRSYANSCTENDYNISKQSLESCREALLPSSRDSIASEEYSGQESGITKISPLKKSSERIKMTMRKLKLKEVFAPPTIGAIVGFIIGTVSPIQKVLIGDNAPLRVFDSSTDFLGEPSITCMTLITGANLLRGLKGSEVNPYVILGIIAVRNMFLPLCGIGVVKAASHFGLVGSDSLYQFILMLQYALPPAMAVARASSSTFLLVQQQSSSFSFLFFFIPFLKYFFSEWCPKKKTLDATDEWWNQRIQERPEVKVFKKRGFEPELNELLRCMFGDIVANGKHSLTPSGVLPGGASTEDATPSEVFGDSDEHDSLNEAGNENNLDAPNVEQEGQEGQEGQEVQEVVGSGQDKGKRKFSPRKSRGKRMAAQIDKLCDSMSSPRKMKGNGG</sequence>
<evidence type="ECO:0000256" key="8">
    <source>
        <dbReference type="ARBA" id="ARBA00025100"/>
    </source>
</evidence>
<dbReference type="GO" id="GO:0005789">
    <property type="term" value="C:endoplasmic reticulum membrane"/>
    <property type="evidence" value="ECO:0007669"/>
    <property type="project" value="UniProtKB-SubCell"/>
</dbReference>
<evidence type="ECO:0000313" key="12">
    <source>
        <dbReference type="EMBL" id="OMO59518.1"/>
    </source>
</evidence>
<evidence type="ECO:0000256" key="5">
    <source>
        <dbReference type="ARBA" id="ARBA00022989"/>
    </source>
</evidence>
<dbReference type="EMBL" id="AWUE01022106">
    <property type="protein sequence ID" value="OMO59518.1"/>
    <property type="molecule type" value="Genomic_DNA"/>
</dbReference>
<comment type="subcellular location">
    <subcellularLocation>
        <location evidence="1">Endoplasmic reticulum membrane</location>
        <topology evidence="1">Multi-pass membrane protein</topology>
    </subcellularLocation>
</comment>
<keyword evidence="2" id="KW-0813">Transport</keyword>
<comment type="function">
    <text evidence="8">Involved in cellular auxin homeostasis by regulating auxin metabolism. Regulates intracellular auxin accumulation at the endoplasmic reticulum and thus auxin availability for nuclear auxin signaling.</text>
</comment>
<evidence type="ECO:0000256" key="3">
    <source>
        <dbReference type="ARBA" id="ARBA00022692"/>
    </source>
</evidence>
<dbReference type="AlphaFoldDB" id="A0A1R3GN27"/>
<feature type="region of interest" description="Disordered" evidence="10">
    <location>
        <begin position="454"/>
        <end position="554"/>
    </location>
</feature>
<feature type="transmembrane region" description="Helical" evidence="11">
    <location>
        <begin position="147"/>
        <end position="164"/>
    </location>
</feature>
<dbReference type="STRING" id="93759.A0A1R3GN27"/>
<accession>A0A1R3GN27</accession>
<dbReference type="GO" id="GO:0009734">
    <property type="term" value="P:auxin-activated signaling pathway"/>
    <property type="evidence" value="ECO:0007669"/>
    <property type="project" value="UniProtKB-KW"/>
</dbReference>
<keyword evidence="4" id="KW-0256">Endoplasmic reticulum</keyword>
<feature type="transmembrane region" description="Helical" evidence="11">
    <location>
        <begin position="106"/>
        <end position="127"/>
    </location>
</feature>
<evidence type="ECO:0000256" key="11">
    <source>
        <dbReference type="SAM" id="Phobius"/>
    </source>
</evidence>
<keyword evidence="3 11" id="KW-0812">Transmembrane</keyword>
<feature type="transmembrane region" description="Helical" evidence="11">
    <location>
        <begin position="6"/>
        <end position="26"/>
    </location>
</feature>
<keyword evidence="5 11" id="KW-1133">Transmembrane helix</keyword>
<evidence type="ECO:0000256" key="2">
    <source>
        <dbReference type="ARBA" id="ARBA00022448"/>
    </source>
</evidence>
<organism evidence="12 13">
    <name type="scientific">Corchorus olitorius</name>
    <dbReference type="NCBI Taxonomy" id="93759"/>
    <lineage>
        <taxon>Eukaryota</taxon>
        <taxon>Viridiplantae</taxon>
        <taxon>Streptophyta</taxon>
        <taxon>Embryophyta</taxon>
        <taxon>Tracheophyta</taxon>
        <taxon>Spermatophyta</taxon>
        <taxon>Magnoliopsida</taxon>
        <taxon>eudicotyledons</taxon>
        <taxon>Gunneridae</taxon>
        <taxon>Pentapetalae</taxon>
        <taxon>rosids</taxon>
        <taxon>malvids</taxon>
        <taxon>Malvales</taxon>
        <taxon>Malvaceae</taxon>
        <taxon>Grewioideae</taxon>
        <taxon>Apeibeae</taxon>
        <taxon>Corchorus</taxon>
    </lineage>
</organism>
<dbReference type="Proteomes" id="UP000187203">
    <property type="component" value="Unassembled WGS sequence"/>
</dbReference>
<evidence type="ECO:0000256" key="4">
    <source>
        <dbReference type="ARBA" id="ARBA00022824"/>
    </source>
</evidence>
<evidence type="ECO:0000256" key="10">
    <source>
        <dbReference type="SAM" id="MobiDB-lite"/>
    </source>
</evidence>
<keyword evidence="13" id="KW-1185">Reference proteome</keyword>
<dbReference type="GO" id="GO:0080162">
    <property type="term" value="P:endoplasmic reticulum to cytosol auxin transport"/>
    <property type="evidence" value="ECO:0007669"/>
    <property type="project" value="InterPro"/>
</dbReference>
<evidence type="ECO:0000256" key="7">
    <source>
        <dbReference type="ARBA" id="ARBA00023294"/>
    </source>
</evidence>
<dbReference type="PANTHER" id="PTHR31651">
    <property type="match status" value="1"/>
</dbReference>
<feature type="transmembrane region" description="Helical" evidence="11">
    <location>
        <begin position="309"/>
        <end position="331"/>
    </location>
</feature>
<evidence type="ECO:0000256" key="1">
    <source>
        <dbReference type="ARBA" id="ARBA00004477"/>
    </source>
</evidence>
<dbReference type="InterPro" id="IPR004776">
    <property type="entry name" value="Mem_transp_PIN-like"/>
</dbReference>
<dbReference type="OrthoDB" id="191139at2759"/>
<comment type="caution">
    <text evidence="12">The sequence shown here is derived from an EMBL/GenBank/DDBJ whole genome shotgun (WGS) entry which is preliminary data.</text>
</comment>
<name>A0A1R3GN27_9ROSI</name>
<evidence type="ECO:0000256" key="9">
    <source>
        <dbReference type="ARBA" id="ARBA00025752"/>
    </source>
</evidence>
<evidence type="ECO:0000256" key="6">
    <source>
        <dbReference type="ARBA" id="ARBA00023136"/>
    </source>
</evidence>
<feature type="transmembrane region" description="Helical" evidence="11">
    <location>
        <begin position="375"/>
        <end position="392"/>
    </location>
</feature>
<feature type="compositionally biased region" description="Low complexity" evidence="10">
    <location>
        <begin position="502"/>
        <end position="514"/>
    </location>
</feature>
<reference evidence="13" key="1">
    <citation type="submission" date="2013-09" db="EMBL/GenBank/DDBJ databases">
        <title>Corchorus olitorius genome sequencing.</title>
        <authorList>
            <person name="Alam M."/>
            <person name="Haque M.S."/>
            <person name="Islam M.S."/>
            <person name="Emdad E.M."/>
            <person name="Islam M.M."/>
            <person name="Ahmed B."/>
            <person name="Halim A."/>
            <person name="Hossen Q.M.M."/>
            <person name="Hossain M.Z."/>
            <person name="Ahmed R."/>
            <person name="Khan M.M."/>
            <person name="Islam R."/>
            <person name="Rashid M.M."/>
            <person name="Khan S.A."/>
            <person name="Rahman M.S."/>
            <person name="Alam M."/>
            <person name="Yahiya A.S."/>
            <person name="Khan M.S."/>
            <person name="Azam M.S."/>
            <person name="Haque T."/>
            <person name="Lashkar M.Z.H."/>
            <person name="Akhand A.I."/>
            <person name="Morshed G."/>
            <person name="Roy S."/>
            <person name="Uddin K.S."/>
            <person name="Rabeya T."/>
            <person name="Hossain A.S."/>
            <person name="Chowdhury A."/>
            <person name="Snigdha A.R."/>
            <person name="Mortoza M.S."/>
            <person name="Matin S.A."/>
            <person name="Hoque S.M.E."/>
            <person name="Islam M.K."/>
            <person name="Roy D.K."/>
            <person name="Haider R."/>
            <person name="Moosa M.M."/>
            <person name="Elias S.M."/>
            <person name="Hasan A.M."/>
            <person name="Jahan S."/>
            <person name="Shafiuddin M."/>
            <person name="Mahmood N."/>
            <person name="Shommy N.S."/>
        </authorList>
    </citation>
    <scope>NUCLEOTIDE SEQUENCE [LARGE SCALE GENOMIC DNA]</scope>
    <source>
        <strain evidence="13">cv. O-4</strain>
    </source>
</reference>
<protein>
    <submittedName>
        <fullName evidence="12">Auxin efflux carrier</fullName>
    </submittedName>
</protein>
<keyword evidence="7" id="KW-0927">Auxin signaling pathway</keyword>
<keyword evidence="6 11" id="KW-0472">Membrane</keyword>
<feature type="transmembrane region" description="Helical" evidence="11">
    <location>
        <begin position="239"/>
        <end position="259"/>
    </location>
</feature>
<dbReference type="InterPro" id="IPR045033">
    <property type="entry name" value="PILS1/3/4/5/7"/>
</dbReference>
<feature type="transmembrane region" description="Helical" evidence="11">
    <location>
        <begin position="343"/>
        <end position="363"/>
    </location>
</feature>
<gene>
    <name evidence="12" type="ORF">COLO4_34183</name>
</gene>
<comment type="similarity">
    <text evidence="9">Belongs to the auxin efflux carrier (TC 2.A.69.2) family.</text>
</comment>
<evidence type="ECO:0000313" key="13">
    <source>
        <dbReference type="Proteomes" id="UP000187203"/>
    </source>
</evidence>
<feature type="transmembrane region" description="Helical" evidence="11">
    <location>
        <begin position="72"/>
        <end position="94"/>
    </location>
</feature>